<feature type="non-terminal residue" evidence="1">
    <location>
        <position position="69"/>
    </location>
</feature>
<dbReference type="AlphaFoldDB" id="A0A7V8NVZ8"/>
<evidence type="ECO:0000313" key="2">
    <source>
        <dbReference type="Proteomes" id="UP000567293"/>
    </source>
</evidence>
<comment type="caution">
    <text evidence="1">The sequence shown here is derived from an EMBL/GenBank/DDBJ whole genome shotgun (WGS) entry which is preliminary data.</text>
</comment>
<dbReference type="Proteomes" id="UP000567293">
    <property type="component" value="Unassembled WGS sequence"/>
</dbReference>
<gene>
    <name evidence="1" type="ORF">HRJ53_26325</name>
</gene>
<protein>
    <submittedName>
        <fullName evidence="1">Uncharacterized protein</fullName>
    </submittedName>
</protein>
<dbReference type="EMBL" id="JACDQQ010002538">
    <property type="protein sequence ID" value="MBA0088518.1"/>
    <property type="molecule type" value="Genomic_DNA"/>
</dbReference>
<evidence type="ECO:0000313" key="1">
    <source>
        <dbReference type="EMBL" id="MBA0088518.1"/>
    </source>
</evidence>
<reference evidence="1" key="1">
    <citation type="submission" date="2020-06" db="EMBL/GenBank/DDBJ databases">
        <title>Legume-microbial interactions unlock mineral nutrients during tropical forest succession.</title>
        <authorList>
            <person name="Epihov D.Z."/>
        </authorList>
    </citation>
    <scope>NUCLEOTIDE SEQUENCE [LARGE SCALE GENOMIC DNA]</scope>
    <source>
        <strain evidence="1">Pan2503</strain>
    </source>
</reference>
<sequence>MRQCRYEKRQATRFAVLLFSLLRAAEAKQCLAASRGWREAALEIFLDGEFEMSGHFRVEIAIELRAAEQ</sequence>
<organism evidence="1 2">
    <name type="scientific">Candidatus Acidiferrum panamense</name>
    <dbReference type="NCBI Taxonomy" id="2741543"/>
    <lineage>
        <taxon>Bacteria</taxon>
        <taxon>Pseudomonadati</taxon>
        <taxon>Acidobacteriota</taxon>
        <taxon>Terriglobia</taxon>
        <taxon>Candidatus Acidiferrales</taxon>
        <taxon>Candidatus Acidiferrum</taxon>
    </lineage>
</organism>
<name>A0A7V8NVZ8_9BACT</name>
<accession>A0A7V8NVZ8</accession>
<proteinExistence type="predicted"/>
<keyword evidence="2" id="KW-1185">Reference proteome</keyword>